<evidence type="ECO:0000313" key="3">
    <source>
        <dbReference type="Proteomes" id="UP001642464"/>
    </source>
</evidence>
<accession>A0ABP0LYS8</accession>
<feature type="non-terminal residue" evidence="2">
    <location>
        <position position="1"/>
    </location>
</feature>
<reference evidence="2 3" key="1">
    <citation type="submission" date="2024-02" db="EMBL/GenBank/DDBJ databases">
        <authorList>
            <person name="Chen Y."/>
            <person name="Shah S."/>
            <person name="Dougan E. K."/>
            <person name="Thang M."/>
            <person name="Chan C."/>
        </authorList>
    </citation>
    <scope>NUCLEOTIDE SEQUENCE [LARGE SCALE GENOMIC DNA]</scope>
</reference>
<organism evidence="2 3">
    <name type="scientific">Durusdinium trenchii</name>
    <dbReference type="NCBI Taxonomy" id="1381693"/>
    <lineage>
        <taxon>Eukaryota</taxon>
        <taxon>Sar</taxon>
        <taxon>Alveolata</taxon>
        <taxon>Dinophyceae</taxon>
        <taxon>Suessiales</taxon>
        <taxon>Symbiodiniaceae</taxon>
        <taxon>Durusdinium</taxon>
    </lineage>
</organism>
<feature type="compositionally biased region" description="Basic and acidic residues" evidence="1">
    <location>
        <begin position="111"/>
        <end position="121"/>
    </location>
</feature>
<proteinExistence type="predicted"/>
<feature type="region of interest" description="Disordered" evidence="1">
    <location>
        <begin position="82"/>
        <end position="121"/>
    </location>
</feature>
<protein>
    <submittedName>
        <fullName evidence="2">Uncharacterized protein</fullName>
    </submittedName>
</protein>
<feature type="compositionally biased region" description="Polar residues" evidence="1">
    <location>
        <begin position="82"/>
        <end position="93"/>
    </location>
</feature>
<evidence type="ECO:0000256" key="1">
    <source>
        <dbReference type="SAM" id="MobiDB-lite"/>
    </source>
</evidence>
<evidence type="ECO:0000313" key="2">
    <source>
        <dbReference type="EMBL" id="CAK9044400.1"/>
    </source>
</evidence>
<comment type="caution">
    <text evidence="2">The sequence shown here is derived from an EMBL/GenBank/DDBJ whole genome shotgun (WGS) entry which is preliminary data.</text>
</comment>
<dbReference type="EMBL" id="CAXAMM010018890">
    <property type="protein sequence ID" value="CAK9044400.1"/>
    <property type="molecule type" value="Genomic_DNA"/>
</dbReference>
<dbReference type="Proteomes" id="UP001642464">
    <property type="component" value="Unassembled WGS sequence"/>
</dbReference>
<name>A0ABP0LYS8_9DINO</name>
<keyword evidence="3" id="KW-1185">Reference proteome</keyword>
<sequence>VGGQQLREHNILDTIEEQITWSTAASTPQILIIDSFHKHSDEKHLEKQVLGAESQDELTNEAEVTVGFEPQLEEAVVLSFGRSQSGQGGASNSPEKERKTKVISQNDTEQDTERKPSRMERRVVAQNGLPPELRRRDYALGKRERMTDYAGPLPHLKWSTPGRELYKTYALWMEPHGPLCLQDYVHGPRHLGQVARRTTEDMA</sequence>
<gene>
    <name evidence="2" type="ORF">SCF082_LOCUS25216</name>
</gene>